<dbReference type="HAMAP" id="MF_01464_B">
    <property type="entry name" value="SecF_B"/>
    <property type="match status" value="1"/>
</dbReference>
<dbReference type="Pfam" id="PF22599">
    <property type="entry name" value="SecDF_P1_head"/>
    <property type="match status" value="1"/>
</dbReference>
<comment type="similarity">
    <text evidence="9">Belongs to the SecD/SecF family. SecD subfamily.</text>
</comment>
<dbReference type="GO" id="GO:0043952">
    <property type="term" value="P:protein transport by the Sec complex"/>
    <property type="evidence" value="ECO:0007669"/>
    <property type="project" value="UniProtKB-UniRule"/>
</dbReference>
<organism evidence="14 15">
    <name type="scientific">Candidatus Opimibacter skivensis</name>
    <dbReference type="NCBI Taxonomy" id="2982028"/>
    <lineage>
        <taxon>Bacteria</taxon>
        <taxon>Pseudomonadati</taxon>
        <taxon>Bacteroidota</taxon>
        <taxon>Saprospiria</taxon>
        <taxon>Saprospirales</taxon>
        <taxon>Saprospiraceae</taxon>
        <taxon>Candidatus Opimibacter</taxon>
    </lineage>
</organism>
<comment type="subcellular location">
    <subcellularLocation>
        <location evidence="1 9">Cell membrane</location>
        <topology evidence="1 9">Multi-pass membrane protein</topology>
    </subcellularLocation>
</comment>
<dbReference type="InterPro" id="IPR055344">
    <property type="entry name" value="SecD_SecF_C_bact"/>
</dbReference>
<dbReference type="NCBIfam" id="TIGR00966">
    <property type="entry name" value="transloc_SecF"/>
    <property type="match status" value="1"/>
</dbReference>
<keyword evidence="4 9" id="KW-0812">Transmembrane</keyword>
<evidence type="ECO:0000256" key="1">
    <source>
        <dbReference type="ARBA" id="ARBA00004651"/>
    </source>
</evidence>
<dbReference type="NCBIfam" id="TIGR00916">
    <property type="entry name" value="2A0604s01"/>
    <property type="match status" value="1"/>
</dbReference>
<dbReference type="InterPro" id="IPR005791">
    <property type="entry name" value="SecD"/>
</dbReference>
<dbReference type="Pfam" id="PF02355">
    <property type="entry name" value="SecD_SecF_C"/>
    <property type="match status" value="2"/>
</dbReference>
<dbReference type="EMBL" id="JADKGY010000001">
    <property type="protein sequence ID" value="MBK9981333.1"/>
    <property type="molecule type" value="Genomic_DNA"/>
</dbReference>
<comment type="function">
    <text evidence="9">Part of the Sec protein translocase complex. Interacts with the SecYEG preprotein conducting channel. SecDF uses the proton motive force (PMF) to complete protein translocation after the ATP-dependent function of SecA.</text>
</comment>
<dbReference type="InterPro" id="IPR048634">
    <property type="entry name" value="SecD_SecF_C"/>
</dbReference>
<feature type="transmembrane region" description="Helical" evidence="9">
    <location>
        <begin position="585"/>
        <end position="606"/>
    </location>
</feature>
<dbReference type="HAMAP" id="MF_01463_B">
    <property type="entry name" value="SecD_B"/>
    <property type="match status" value="1"/>
</dbReference>
<evidence type="ECO:0000256" key="5">
    <source>
        <dbReference type="ARBA" id="ARBA00022927"/>
    </source>
</evidence>
<feature type="domain" description="SecDF P1 head subdomain" evidence="13">
    <location>
        <begin position="412"/>
        <end position="510"/>
    </location>
</feature>
<feature type="domain" description="Protein export membrane protein SecD/SecF C-terminal" evidence="11">
    <location>
        <begin position="829"/>
        <end position="1013"/>
    </location>
</feature>
<dbReference type="SUPFAM" id="SSF82866">
    <property type="entry name" value="Multidrug efflux transporter AcrB transmembrane domain"/>
    <property type="match status" value="2"/>
</dbReference>
<comment type="subunit">
    <text evidence="9">Forms a complex with SecF. Part of the essential Sec protein translocation apparatus which comprises SecA, SecYEG and auxiliary proteins SecDF. Other proteins may also be involved.</text>
</comment>
<comment type="caution">
    <text evidence="14">The sequence shown here is derived from an EMBL/GenBank/DDBJ whole genome shotgun (WGS) entry which is preliminary data.</text>
</comment>
<evidence type="ECO:0000256" key="10">
    <source>
        <dbReference type="HAMAP-Rule" id="MF_01464"/>
    </source>
</evidence>
<dbReference type="GO" id="GO:0006605">
    <property type="term" value="P:protein targeting"/>
    <property type="evidence" value="ECO:0007669"/>
    <property type="project" value="UniProtKB-UniRule"/>
</dbReference>
<proteinExistence type="inferred from homology"/>
<accession>A0A9D7SQP3</accession>
<feature type="domain" description="Protein export membrane protein SecD/SecF C-terminal" evidence="11">
    <location>
        <begin position="511"/>
        <end position="683"/>
    </location>
</feature>
<dbReference type="Gene3D" id="3.30.1360.200">
    <property type="match status" value="1"/>
</dbReference>
<feature type="transmembrane region" description="Helical" evidence="9">
    <location>
        <begin position="851"/>
        <end position="869"/>
    </location>
</feature>
<evidence type="ECO:0000256" key="4">
    <source>
        <dbReference type="ARBA" id="ARBA00022692"/>
    </source>
</evidence>
<dbReference type="GO" id="GO:0005886">
    <property type="term" value="C:plasma membrane"/>
    <property type="evidence" value="ECO:0007669"/>
    <property type="project" value="UniProtKB-SubCell"/>
</dbReference>
<feature type="transmembrane region" description="Helical" evidence="9">
    <location>
        <begin position="713"/>
        <end position="731"/>
    </location>
</feature>
<feature type="transmembrane region" description="Helical" evidence="9">
    <location>
        <begin position="533"/>
        <end position="551"/>
    </location>
</feature>
<dbReference type="Gene3D" id="3.30.70.3220">
    <property type="match status" value="1"/>
</dbReference>
<keyword evidence="8 9" id="KW-0472">Membrane</keyword>
<keyword evidence="2 9" id="KW-0813">Transport</keyword>
<evidence type="ECO:0000259" key="13">
    <source>
        <dbReference type="Pfam" id="PF22599"/>
    </source>
</evidence>
<evidence type="ECO:0000259" key="12">
    <source>
        <dbReference type="Pfam" id="PF21760"/>
    </source>
</evidence>
<dbReference type="InterPro" id="IPR054384">
    <property type="entry name" value="SecDF_P1_head"/>
</dbReference>
<dbReference type="GO" id="GO:0065002">
    <property type="term" value="P:intracellular protein transmembrane transport"/>
    <property type="evidence" value="ECO:0007669"/>
    <property type="project" value="UniProtKB-UniRule"/>
</dbReference>
<feature type="domain" description="Protein translocase subunit SecDF P1" evidence="12">
    <location>
        <begin position="200"/>
        <end position="253"/>
    </location>
</feature>
<dbReference type="AlphaFoldDB" id="A0A9D7SQP3"/>
<feature type="transmembrane region" description="Helical" evidence="9">
    <location>
        <begin position="910"/>
        <end position="931"/>
    </location>
</feature>
<protein>
    <recommendedName>
        <fullName evidence="9 10">Multifunctional fusion protein</fullName>
    </recommendedName>
    <domain>
        <recommendedName>
            <fullName evidence="9">Protein translocase subunit SecD</fullName>
        </recommendedName>
    </domain>
    <domain>
        <recommendedName>
            <fullName evidence="10">Protein-export membrane protein SecF</fullName>
        </recommendedName>
    </domain>
</protein>
<keyword evidence="6 9" id="KW-1133">Transmembrane helix</keyword>
<gene>
    <name evidence="14" type="primary">secDF</name>
    <name evidence="9" type="synonym">secD</name>
    <name evidence="10" type="synonym">secF</name>
    <name evidence="14" type="ORF">IPP15_02725</name>
</gene>
<dbReference type="InterPro" id="IPR005665">
    <property type="entry name" value="SecF_bac"/>
</dbReference>
<feature type="transmembrane region" description="Helical" evidence="9">
    <location>
        <begin position="627"/>
        <end position="650"/>
    </location>
</feature>
<sequence length="1033" mass="113219">MQGKGIIRFFLILLTAVCLLQYLYLLPTRKVERDAEDFAAKATAGLTDENAIITAHKIARAEYLDSMSSEPVISIPLLGKFSYEKLKRQQIALGLDLKGGISTVLQVNLREFLETLSNNTKEPAFKQALDNADKALKNAQADYITLFGQEWAKVSNGQKIAPIFTRNATLRQEITFETSDADVLSILRKKANETVDLTFKRLKDRIDKLGVVQPNVSLDKARDLILVELPGVDNPERARNYLQSTAKLEFWDVYRVSDPGIMEAFANADDRLKKLEAGDTTTSTVDTALTRIDTVWVPKMDSTGTVIDSELTTKVVPITKDPSANTGPLLSLLKLNFYDGKSIQYPFAVMGVANKNKIKPINDMLAREQVKSVFPQDVKLMWSAKPTTDKDGKTTDEYELYAIKMKRGSEVAPLEGDRVVTATSNPDPMTNQVAVTLRMDNLGAKSWADMTTKAAQDNNREIAIALDGEVVSAPRVNEAITTGDSRISGNFSIQEGQDLANILQIGKLPASTTIVQESLIGPSLGKDNINKSMIALIVATLLVLLFMVFYYGGGGIVAIIALVANIFFLFGALSSLGTVLTLPGIAGIVLTIGMAVDANVIIYERIKEEIRAGKTLKTSIADGFRHSYAAIIDANVTTILSSIALIYFGLGPIKGFAVVLFIGILTSMFTAILVSRMIFDWWIAKGRSITFWIPPTKDFLAHLKIDWLSKRKYAYFASITFVVIGTISIFVRGFDLGVDFKGGYSYNVAFDQSEKINDDALRAALTTSFGSAPTVKSIDAVNTFNITTSYLIDDNSTEAHNQVSAKLFEGVNTLVGGKLDMALFMQTDSKGTHITSSAKVGPTIADDITKSSIYASIFAVFLIFVYILIRFTKWQYSLGVVVSAVHDALFVLVSFSLFRGLLPFSMELDQTFIAALLTIIGYSINDTIVTFDRIRENFNLYTGKTKHEILNISINQTMSRTLITVLTVFLVSLALLFFGGASIKGFAFALVIGLLTGTYSSIFVATPLLADLSGDIKPKSSAMHSFKRTTKVK</sequence>
<dbReference type="InterPro" id="IPR022645">
    <property type="entry name" value="SecD/SecF_bac"/>
</dbReference>
<comment type="similarity">
    <text evidence="10">Belongs to the SecD/SecF family. SecF subfamily.</text>
</comment>
<dbReference type="Pfam" id="PF21760">
    <property type="entry name" value="SecD_1st"/>
    <property type="match status" value="1"/>
</dbReference>
<evidence type="ECO:0000256" key="9">
    <source>
        <dbReference type="HAMAP-Rule" id="MF_01463"/>
    </source>
</evidence>
<dbReference type="Pfam" id="PF07549">
    <property type="entry name" value="Sec_GG"/>
    <property type="match status" value="1"/>
</dbReference>
<feature type="transmembrane region" description="Helical" evidence="9">
    <location>
        <begin position="558"/>
        <end position="579"/>
    </location>
</feature>
<dbReference type="Gene3D" id="1.20.1640.10">
    <property type="entry name" value="Multidrug efflux transporter AcrB transmembrane domain"/>
    <property type="match status" value="2"/>
</dbReference>
<feature type="transmembrane region" description="Helical" evidence="9">
    <location>
        <begin position="656"/>
        <end position="679"/>
    </location>
</feature>
<evidence type="ECO:0000256" key="8">
    <source>
        <dbReference type="ARBA" id="ARBA00023136"/>
    </source>
</evidence>
<dbReference type="PANTHER" id="PTHR30081:SF1">
    <property type="entry name" value="PROTEIN TRANSLOCASE SUBUNIT SECD"/>
    <property type="match status" value="1"/>
</dbReference>
<evidence type="ECO:0000313" key="15">
    <source>
        <dbReference type="Proteomes" id="UP000808337"/>
    </source>
</evidence>
<dbReference type="NCBIfam" id="NF009585">
    <property type="entry name" value="PRK13024.1-5"/>
    <property type="match status" value="1"/>
</dbReference>
<dbReference type="GO" id="GO:0015450">
    <property type="term" value="F:protein-transporting ATPase activity"/>
    <property type="evidence" value="ECO:0007669"/>
    <property type="project" value="InterPro"/>
</dbReference>
<evidence type="ECO:0000256" key="2">
    <source>
        <dbReference type="ARBA" id="ARBA00022448"/>
    </source>
</evidence>
<name>A0A9D7SQP3_9BACT</name>
<evidence type="ECO:0000256" key="7">
    <source>
        <dbReference type="ARBA" id="ARBA00023010"/>
    </source>
</evidence>
<dbReference type="NCBIfam" id="TIGR01129">
    <property type="entry name" value="secD"/>
    <property type="match status" value="1"/>
</dbReference>
<dbReference type="InterPro" id="IPR022813">
    <property type="entry name" value="SecD/SecF_arch_bac"/>
</dbReference>
<feature type="transmembrane region" description="Helical" evidence="9">
    <location>
        <begin position="961"/>
        <end position="980"/>
    </location>
</feature>
<comment type="subunit">
    <text evidence="10">Forms a complex with SecD. Part of the essential Sec protein translocation apparatus which comprises SecA, SecYEG and auxiliary proteins SecDF. Other proteins may also be involved.</text>
</comment>
<dbReference type="InterPro" id="IPR048631">
    <property type="entry name" value="SecD_1st"/>
</dbReference>
<keyword evidence="5 9" id="KW-0653">Protein transport</keyword>
<evidence type="ECO:0000256" key="6">
    <source>
        <dbReference type="ARBA" id="ARBA00022989"/>
    </source>
</evidence>
<reference evidence="14 15" key="1">
    <citation type="submission" date="2020-10" db="EMBL/GenBank/DDBJ databases">
        <title>Connecting structure to function with the recovery of over 1000 high-quality activated sludge metagenome-assembled genomes encoding full-length rRNA genes using long-read sequencing.</title>
        <authorList>
            <person name="Singleton C.M."/>
            <person name="Petriglieri F."/>
            <person name="Kristensen J.M."/>
            <person name="Kirkegaard R.H."/>
            <person name="Michaelsen T.Y."/>
            <person name="Andersen M.H."/>
            <person name="Karst S.M."/>
            <person name="Dueholm M.S."/>
            <person name="Nielsen P.H."/>
            <person name="Albertsen M."/>
        </authorList>
    </citation>
    <scope>NUCLEOTIDE SEQUENCE [LARGE SCALE GENOMIC DNA]</scope>
    <source>
        <strain evidence="14">Ribe_18-Q3-R11-54_MAXAC.273</strain>
    </source>
</reference>
<keyword evidence="3 9" id="KW-1003">Cell membrane</keyword>
<dbReference type="FunFam" id="1.20.1640.10:FF:000004">
    <property type="entry name" value="Protein translocase subunit SecD"/>
    <property type="match status" value="1"/>
</dbReference>
<evidence type="ECO:0000256" key="3">
    <source>
        <dbReference type="ARBA" id="ARBA00022475"/>
    </source>
</evidence>
<feature type="transmembrane region" description="Helical" evidence="9">
    <location>
        <begin position="986"/>
        <end position="1010"/>
    </location>
</feature>
<keyword evidence="7 9" id="KW-0811">Translocation</keyword>
<comment type="caution">
    <text evidence="9">Lacks conserved residue(s) required for the propagation of feature annotation.</text>
</comment>
<dbReference type="Proteomes" id="UP000808337">
    <property type="component" value="Unassembled WGS sequence"/>
</dbReference>
<dbReference type="PRINTS" id="PR01755">
    <property type="entry name" value="SECFTRNLCASE"/>
</dbReference>
<dbReference type="PANTHER" id="PTHR30081">
    <property type="entry name" value="PROTEIN-EXPORT MEMBRANE PROTEIN SEC"/>
    <property type="match status" value="1"/>
</dbReference>
<evidence type="ECO:0000313" key="14">
    <source>
        <dbReference type="EMBL" id="MBK9981333.1"/>
    </source>
</evidence>
<evidence type="ECO:0000259" key="11">
    <source>
        <dbReference type="Pfam" id="PF02355"/>
    </source>
</evidence>
<dbReference type="InterPro" id="IPR022646">
    <property type="entry name" value="SecD/SecF_CS"/>
</dbReference>
<feature type="transmembrane region" description="Helical" evidence="9">
    <location>
        <begin position="876"/>
        <end position="898"/>
    </location>
</feature>